<keyword evidence="2" id="KW-1185">Reference proteome</keyword>
<reference evidence="1 2" key="2">
    <citation type="journal article" date="2017" name="Nature">
        <title>The Apostasia genome and the evolution of orchids.</title>
        <authorList>
            <person name="Zhang G.Q."/>
            <person name="Liu K.W."/>
            <person name="Li Z."/>
            <person name="Lohaus R."/>
            <person name="Hsiao Y.Y."/>
            <person name="Niu S.C."/>
            <person name="Wang J.Y."/>
            <person name="Lin Y.C."/>
            <person name="Xu Q."/>
            <person name="Chen L.J."/>
            <person name="Yoshida K."/>
            <person name="Fujiwara S."/>
            <person name="Wang Z.W."/>
            <person name="Zhang Y.Q."/>
            <person name="Mitsuda N."/>
            <person name="Wang M."/>
            <person name="Liu G.H."/>
            <person name="Pecoraro L."/>
            <person name="Huang H.X."/>
            <person name="Xiao X.J."/>
            <person name="Lin M."/>
            <person name="Wu X.Y."/>
            <person name="Wu W.L."/>
            <person name="Chen Y.Y."/>
            <person name="Chang S.B."/>
            <person name="Sakamoto S."/>
            <person name="Ohme-Takagi M."/>
            <person name="Yagi M."/>
            <person name="Zeng S.J."/>
            <person name="Shen C.Y."/>
            <person name="Yeh C.M."/>
            <person name="Luo Y.B."/>
            <person name="Tsai W.C."/>
            <person name="Van de Peer Y."/>
            <person name="Liu Z.J."/>
        </authorList>
    </citation>
    <scope>NUCLEOTIDE SEQUENCE [LARGE SCALE GENOMIC DNA]</scope>
    <source>
        <tissue evidence="1">The whole plant</tissue>
    </source>
</reference>
<evidence type="ECO:0000313" key="1">
    <source>
        <dbReference type="EMBL" id="PKU62424.1"/>
    </source>
</evidence>
<proteinExistence type="predicted"/>
<evidence type="ECO:0000313" key="2">
    <source>
        <dbReference type="Proteomes" id="UP000233837"/>
    </source>
</evidence>
<sequence>MGRGMDMWVMRKGGLIGGEVMEVKVDVGLILKEGGGNSKNGLSMNVEGRIGTLEEGKTMGEIEEMEGI</sequence>
<name>A0A2I0VGC8_9ASPA</name>
<accession>A0A2I0VGC8</accession>
<dbReference type="Proteomes" id="UP000233837">
    <property type="component" value="Unassembled WGS sequence"/>
</dbReference>
<organism evidence="1 2">
    <name type="scientific">Dendrobium catenatum</name>
    <dbReference type="NCBI Taxonomy" id="906689"/>
    <lineage>
        <taxon>Eukaryota</taxon>
        <taxon>Viridiplantae</taxon>
        <taxon>Streptophyta</taxon>
        <taxon>Embryophyta</taxon>
        <taxon>Tracheophyta</taxon>
        <taxon>Spermatophyta</taxon>
        <taxon>Magnoliopsida</taxon>
        <taxon>Liliopsida</taxon>
        <taxon>Asparagales</taxon>
        <taxon>Orchidaceae</taxon>
        <taxon>Epidendroideae</taxon>
        <taxon>Malaxideae</taxon>
        <taxon>Dendrobiinae</taxon>
        <taxon>Dendrobium</taxon>
    </lineage>
</organism>
<dbReference type="AlphaFoldDB" id="A0A2I0VGC8"/>
<protein>
    <submittedName>
        <fullName evidence="1">Uncharacterized protein</fullName>
    </submittedName>
</protein>
<reference evidence="1 2" key="1">
    <citation type="journal article" date="2016" name="Sci. Rep.">
        <title>The Dendrobium catenatum Lindl. genome sequence provides insights into polysaccharide synthase, floral development and adaptive evolution.</title>
        <authorList>
            <person name="Zhang G.Q."/>
            <person name="Xu Q."/>
            <person name="Bian C."/>
            <person name="Tsai W.C."/>
            <person name="Yeh C.M."/>
            <person name="Liu K.W."/>
            <person name="Yoshida K."/>
            <person name="Zhang L.S."/>
            <person name="Chang S.B."/>
            <person name="Chen F."/>
            <person name="Shi Y."/>
            <person name="Su Y.Y."/>
            <person name="Zhang Y.Q."/>
            <person name="Chen L.J."/>
            <person name="Yin Y."/>
            <person name="Lin M."/>
            <person name="Huang H."/>
            <person name="Deng H."/>
            <person name="Wang Z.W."/>
            <person name="Zhu S.L."/>
            <person name="Zhao X."/>
            <person name="Deng C."/>
            <person name="Niu S.C."/>
            <person name="Huang J."/>
            <person name="Wang M."/>
            <person name="Liu G.H."/>
            <person name="Yang H.J."/>
            <person name="Xiao X.J."/>
            <person name="Hsiao Y.Y."/>
            <person name="Wu W.L."/>
            <person name="Chen Y.Y."/>
            <person name="Mitsuda N."/>
            <person name="Ohme-Takagi M."/>
            <person name="Luo Y.B."/>
            <person name="Van de Peer Y."/>
            <person name="Liu Z.J."/>
        </authorList>
    </citation>
    <scope>NUCLEOTIDE SEQUENCE [LARGE SCALE GENOMIC DNA]</scope>
    <source>
        <tissue evidence="1">The whole plant</tissue>
    </source>
</reference>
<dbReference type="EMBL" id="KZ503654">
    <property type="protein sequence ID" value="PKU62424.1"/>
    <property type="molecule type" value="Genomic_DNA"/>
</dbReference>
<gene>
    <name evidence="1" type="ORF">MA16_Dca026498</name>
</gene>